<dbReference type="PROSITE" id="PS00866">
    <property type="entry name" value="CPSASE_1"/>
    <property type="match status" value="1"/>
</dbReference>
<keyword evidence="3" id="KW-0547">Nucleotide-binding</keyword>
<dbReference type="EMBL" id="UOGA01000250">
    <property type="protein sequence ID" value="VAX23592.1"/>
    <property type="molecule type" value="Genomic_DNA"/>
</dbReference>
<organism evidence="8">
    <name type="scientific">hydrothermal vent metagenome</name>
    <dbReference type="NCBI Taxonomy" id="652676"/>
    <lineage>
        <taxon>unclassified sequences</taxon>
        <taxon>metagenomes</taxon>
        <taxon>ecological metagenomes</taxon>
    </lineage>
</organism>
<dbReference type="PROSITE" id="PS50975">
    <property type="entry name" value="ATP_GRASP"/>
    <property type="match status" value="1"/>
</dbReference>
<dbReference type="PROSITE" id="PS50979">
    <property type="entry name" value="BC"/>
    <property type="match status" value="1"/>
</dbReference>
<dbReference type="InterPro" id="IPR005482">
    <property type="entry name" value="Biotin_COase_C"/>
</dbReference>
<dbReference type="InterPro" id="IPR011764">
    <property type="entry name" value="Biotin_carboxylation_dom"/>
</dbReference>
<dbReference type="Pfam" id="PF02785">
    <property type="entry name" value="Biotin_carb_C"/>
    <property type="match status" value="1"/>
</dbReference>
<dbReference type="InterPro" id="IPR011761">
    <property type="entry name" value="ATP-grasp"/>
</dbReference>
<dbReference type="EC" id="6.3.4.14" evidence="8"/>
<dbReference type="SUPFAM" id="SSF56059">
    <property type="entry name" value="Glutathione synthetase ATP-binding domain-like"/>
    <property type="match status" value="1"/>
</dbReference>
<dbReference type="GO" id="GO:0005524">
    <property type="term" value="F:ATP binding"/>
    <property type="evidence" value="ECO:0007669"/>
    <property type="project" value="UniProtKB-KW"/>
</dbReference>
<dbReference type="InterPro" id="IPR004549">
    <property type="entry name" value="Acetyl_CoA_COase_biotin_COase"/>
</dbReference>
<evidence type="ECO:0000256" key="3">
    <source>
        <dbReference type="ARBA" id="ARBA00022741"/>
    </source>
</evidence>
<dbReference type="InterPro" id="IPR051602">
    <property type="entry name" value="ACC_Biotin_Carboxylase"/>
</dbReference>
<accession>A0A3B1C667</accession>
<reference evidence="8" key="1">
    <citation type="submission" date="2018-06" db="EMBL/GenBank/DDBJ databases">
        <authorList>
            <person name="Zhirakovskaya E."/>
        </authorList>
    </citation>
    <scope>NUCLEOTIDE SEQUENCE</scope>
</reference>
<dbReference type="NCBIfam" id="NF006367">
    <property type="entry name" value="PRK08591.1"/>
    <property type="match status" value="1"/>
</dbReference>
<dbReference type="Pfam" id="PF00289">
    <property type="entry name" value="Biotin_carb_N"/>
    <property type="match status" value="1"/>
</dbReference>
<evidence type="ECO:0000259" key="7">
    <source>
        <dbReference type="PROSITE" id="PS50979"/>
    </source>
</evidence>
<protein>
    <submittedName>
        <fullName evidence="8">Biotin carboxylase of acetyl-CoA carboxylase</fullName>
        <ecNumber evidence="8">6.3.4.14</ecNumber>
    </submittedName>
</protein>
<proteinExistence type="predicted"/>
<dbReference type="FunFam" id="3.40.50.20:FF:000010">
    <property type="entry name" value="Propionyl-CoA carboxylase subunit alpha"/>
    <property type="match status" value="1"/>
</dbReference>
<evidence type="ECO:0000313" key="8">
    <source>
        <dbReference type="EMBL" id="VAX23592.1"/>
    </source>
</evidence>
<dbReference type="InterPro" id="IPR005481">
    <property type="entry name" value="BC-like_N"/>
</dbReference>
<dbReference type="Pfam" id="PF02786">
    <property type="entry name" value="CPSase_L_D2"/>
    <property type="match status" value="1"/>
</dbReference>
<feature type="domain" description="ATP-grasp" evidence="6">
    <location>
        <begin position="120"/>
        <end position="317"/>
    </location>
</feature>
<evidence type="ECO:0000256" key="5">
    <source>
        <dbReference type="ARBA" id="ARBA00022842"/>
    </source>
</evidence>
<dbReference type="InterPro" id="IPR005479">
    <property type="entry name" value="CPAse_ATP-bd"/>
</dbReference>
<evidence type="ECO:0000256" key="1">
    <source>
        <dbReference type="ARBA" id="ARBA00022598"/>
    </source>
</evidence>
<evidence type="ECO:0000259" key="6">
    <source>
        <dbReference type="PROSITE" id="PS50975"/>
    </source>
</evidence>
<gene>
    <name evidence="8" type="ORF">MNBD_NITROSPINAE04-2752</name>
</gene>
<dbReference type="GO" id="GO:0004075">
    <property type="term" value="F:biotin carboxylase activity"/>
    <property type="evidence" value="ECO:0007669"/>
    <property type="project" value="UniProtKB-EC"/>
</dbReference>
<dbReference type="FunFam" id="3.30.1490.20:FF:000018">
    <property type="entry name" value="Biotin carboxylase"/>
    <property type="match status" value="1"/>
</dbReference>
<keyword evidence="4" id="KW-0067">ATP-binding</keyword>
<dbReference type="GO" id="GO:0046872">
    <property type="term" value="F:metal ion binding"/>
    <property type="evidence" value="ECO:0007669"/>
    <property type="project" value="UniProtKB-KW"/>
</dbReference>
<dbReference type="SMART" id="SM00878">
    <property type="entry name" value="Biotin_carb_C"/>
    <property type="match status" value="1"/>
</dbReference>
<dbReference type="PROSITE" id="PS00867">
    <property type="entry name" value="CPSASE_2"/>
    <property type="match status" value="1"/>
</dbReference>
<evidence type="ECO:0000256" key="2">
    <source>
        <dbReference type="ARBA" id="ARBA00022723"/>
    </source>
</evidence>
<dbReference type="Gene3D" id="3.30.470.20">
    <property type="entry name" value="ATP-grasp fold, B domain"/>
    <property type="match status" value="1"/>
</dbReference>
<dbReference type="InterPro" id="IPR016185">
    <property type="entry name" value="PreATP-grasp_dom_sf"/>
</dbReference>
<dbReference type="PANTHER" id="PTHR48095:SF2">
    <property type="entry name" value="BIOTIN CARBOXYLASE, CHLOROPLASTIC"/>
    <property type="match status" value="1"/>
</dbReference>
<feature type="domain" description="Biotin carboxylation" evidence="7">
    <location>
        <begin position="1"/>
        <end position="445"/>
    </location>
</feature>
<dbReference type="NCBIfam" id="TIGR00514">
    <property type="entry name" value="accC"/>
    <property type="match status" value="1"/>
</dbReference>
<name>A0A3B1C667_9ZZZZ</name>
<keyword evidence="5" id="KW-0460">Magnesium</keyword>
<sequence>MFKKILIANRGEIAIRIIRACKELGIATVAVHSTADEHSLHVRFADESVCIGPPESENSYLNVPSIISAAEVTDADAIHPGYGFLAENAAFAEVCQSCKINFIGPSPDHIHRMGQKSNARELAKSAGAPVIPGSQGTVQSTEEALSIADEIKYPVMLKASAGGGGRGMRIVKSAAQLASALEIVRSEAGSAFGDSSIYLEKYIEDPKHIEIQIMADTHGNIMSLGERDCSIQRRHQKLIEETPSPQLSESSRKEISGHAVALARKIGYKSLGTVEFLYDKNGDYYFIEMNTRIQVEHTVTECVTGLDLVKEQIRIASGEKLRFTQDDIRIHGHSIECRINAEDPYKFTPNPGTITGLNIPGGPGIRVDTALYMGSEVAPYYESLVAKLIVHGIDRAEALAKMNRALSEFHIGGIKTTIPLHLDILGSEEFLSGHYHTGTLERLLARM</sequence>
<dbReference type="AlphaFoldDB" id="A0A3B1C667"/>
<keyword evidence="1 8" id="KW-0436">Ligase</keyword>
<dbReference type="SUPFAM" id="SSF51246">
    <property type="entry name" value="Rudiment single hybrid motif"/>
    <property type="match status" value="1"/>
</dbReference>
<dbReference type="PANTHER" id="PTHR48095">
    <property type="entry name" value="PYRUVATE CARBOXYLASE SUBUNIT A"/>
    <property type="match status" value="1"/>
</dbReference>
<keyword evidence="2" id="KW-0479">Metal-binding</keyword>
<dbReference type="SUPFAM" id="SSF52440">
    <property type="entry name" value="PreATP-grasp domain"/>
    <property type="match status" value="1"/>
</dbReference>
<evidence type="ECO:0000256" key="4">
    <source>
        <dbReference type="ARBA" id="ARBA00022840"/>
    </source>
</evidence>
<dbReference type="InterPro" id="IPR011054">
    <property type="entry name" value="Rudment_hybrid_motif"/>
</dbReference>